<dbReference type="OrthoDB" id="5809314at2759"/>
<evidence type="ECO:0000256" key="2">
    <source>
        <dbReference type="ARBA" id="ARBA00022840"/>
    </source>
</evidence>
<dbReference type="InterPro" id="IPR011009">
    <property type="entry name" value="Kinase-like_dom_sf"/>
</dbReference>
<dbReference type="PROSITE" id="PS50011">
    <property type="entry name" value="PROTEIN_KINASE_DOM"/>
    <property type="match status" value="1"/>
</dbReference>
<dbReference type="GO" id="GO:0004672">
    <property type="term" value="F:protein kinase activity"/>
    <property type="evidence" value="ECO:0007669"/>
    <property type="project" value="InterPro"/>
</dbReference>
<dbReference type="InterPro" id="IPR051681">
    <property type="entry name" value="Ser/Thr_Kinases-Pseudokinases"/>
</dbReference>
<dbReference type="GO" id="GO:0005524">
    <property type="term" value="F:ATP binding"/>
    <property type="evidence" value="ECO:0007669"/>
    <property type="project" value="UniProtKB-KW"/>
</dbReference>
<dbReference type="STRING" id="1348612.A0A397J9X3"/>
<evidence type="ECO:0000259" key="3">
    <source>
        <dbReference type="PROSITE" id="PS50011"/>
    </source>
</evidence>
<dbReference type="PANTHER" id="PTHR44329:SF298">
    <property type="entry name" value="MIXED LINEAGE KINASE DOMAIN-LIKE PROTEIN"/>
    <property type="match status" value="1"/>
</dbReference>
<dbReference type="GO" id="GO:0097527">
    <property type="term" value="P:necroptotic signaling pathway"/>
    <property type="evidence" value="ECO:0007669"/>
    <property type="project" value="TreeGrafter"/>
</dbReference>
<dbReference type="EMBL" id="PQFF01000068">
    <property type="protein sequence ID" value="RHZ85155.1"/>
    <property type="molecule type" value="Genomic_DNA"/>
</dbReference>
<reference evidence="4 5" key="1">
    <citation type="submission" date="2018-08" db="EMBL/GenBank/DDBJ databases">
        <title>Genome and evolution of the arbuscular mycorrhizal fungus Diversispora epigaea (formerly Glomus versiforme) and its bacterial endosymbionts.</title>
        <authorList>
            <person name="Sun X."/>
            <person name="Fei Z."/>
            <person name="Harrison M."/>
        </authorList>
    </citation>
    <scope>NUCLEOTIDE SEQUENCE [LARGE SCALE GENOMIC DNA]</scope>
    <source>
        <strain evidence="4 5">IT104</strain>
    </source>
</reference>
<keyword evidence="2" id="KW-0067">ATP-binding</keyword>
<keyword evidence="1" id="KW-0547">Nucleotide-binding</keyword>
<evidence type="ECO:0000256" key="1">
    <source>
        <dbReference type="ARBA" id="ARBA00022741"/>
    </source>
</evidence>
<dbReference type="SUPFAM" id="SSF56112">
    <property type="entry name" value="Protein kinase-like (PK-like)"/>
    <property type="match status" value="1"/>
</dbReference>
<keyword evidence="5" id="KW-1185">Reference proteome</keyword>
<dbReference type="Gene3D" id="1.10.510.10">
    <property type="entry name" value="Transferase(Phosphotransferase) domain 1"/>
    <property type="match status" value="1"/>
</dbReference>
<dbReference type="PRINTS" id="PR00109">
    <property type="entry name" value="TYRKINASE"/>
</dbReference>
<comment type="caution">
    <text evidence="4">The sequence shown here is derived from an EMBL/GenBank/DDBJ whole genome shotgun (WGS) entry which is preliminary data.</text>
</comment>
<gene>
    <name evidence="4" type="ORF">Glove_71g3</name>
</gene>
<dbReference type="Proteomes" id="UP000266861">
    <property type="component" value="Unassembled WGS sequence"/>
</dbReference>
<sequence>MCPECNQEYDTIWCKPCNSTHFRNDFDKWTSGNNMIDKFIQDSQLNVDCCDKAIEWIPYDRFQDIREIAKGGFGTIYFAKWMDGFIYWWDIENLRWGRRGQFEVVLKKIDSNGIRDINEDFLNEMAIHLRIIEEKDSSIRFYGITKDPETYKYMMVLDYLEDGNLRDFLNINFNNINWKNKLYYLKDLAFGFKIIHELDIIHQDFHPGNVLSRSFSKNYILRVSDFGLSKLIGKNVENPQKRNVFGVLPYIAPEVLGGEECTKAADIYSFAIIAYEIVTGFQPYFDVQHDNELALKICNGLRPKIPFQTPKLITQLIMRCWDARVTCRPTFYELFEELRSYVNDYYENEIENNNEITIQIKKAEEISKNQTTDKTTTTPLNYKTHPQAIYTSRFLDFTNLPKPVNEQNFEKELEELSESFSQIITNDDINEF</sequence>
<proteinExistence type="predicted"/>
<feature type="domain" description="Protein kinase" evidence="3">
    <location>
        <begin position="62"/>
        <end position="342"/>
    </location>
</feature>
<dbReference type="InterPro" id="IPR000719">
    <property type="entry name" value="Prot_kinase_dom"/>
</dbReference>
<evidence type="ECO:0000313" key="4">
    <source>
        <dbReference type="EMBL" id="RHZ85155.1"/>
    </source>
</evidence>
<name>A0A397J9X3_9GLOM</name>
<dbReference type="AlphaFoldDB" id="A0A397J9X3"/>
<organism evidence="4 5">
    <name type="scientific">Diversispora epigaea</name>
    <dbReference type="NCBI Taxonomy" id="1348612"/>
    <lineage>
        <taxon>Eukaryota</taxon>
        <taxon>Fungi</taxon>
        <taxon>Fungi incertae sedis</taxon>
        <taxon>Mucoromycota</taxon>
        <taxon>Glomeromycotina</taxon>
        <taxon>Glomeromycetes</taxon>
        <taxon>Diversisporales</taxon>
        <taxon>Diversisporaceae</taxon>
        <taxon>Diversispora</taxon>
    </lineage>
</organism>
<dbReference type="Pfam" id="PF07714">
    <property type="entry name" value="PK_Tyr_Ser-Thr"/>
    <property type="match status" value="1"/>
</dbReference>
<dbReference type="InterPro" id="IPR001245">
    <property type="entry name" value="Ser-Thr/Tyr_kinase_cat_dom"/>
</dbReference>
<protein>
    <recommendedName>
        <fullName evidence="3">Protein kinase domain-containing protein</fullName>
    </recommendedName>
</protein>
<accession>A0A397J9X3</accession>
<dbReference type="PANTHER" id="PTHR44329">
    <property type="entry name" value="SERINE/THREONINE-PROTEIN KINASE TNNI3K-RELATED"/>
    <property type="match status" value="1"/>
</dbReference>
<evidence type="ECO:0000313" key="5">
    <source>
        <dbReference type="Proteomes" id="UP000266861"/>
    </source>
</evidence>